<dbReference type="InterPro" id="IPR011608">
    <property type="entry name" value="PRD"/>
</dbReference>
<evidence type="ECO:0000313" key="4">
    <source>
        <dbReference type="Proteomes" id="UP000008366"/>
    </source>
</evidence>
<feature type="domain" description="PRD" evidence="2">
    <location>
        <begin position="171"/>
        <end position="280"/>
    </location>
</feature>
<dbReference type="PANTHER" id="PTHR30185">
    <property type="entry name" value="CRYPTIC BETA-GLUCOSIDE BGL OPERON ANTITERMINATOR"/>
    <property type="match status" value="1"/>
</dbReference>
<dbReference type="Gene3D" id="1.10.1790.10">
    <property type="entry name" value="PRD domain"/>
    <property type="match status" value="2"/>
</dbReference>
<keyword evidence="1" id="KW-0677">Repeat</keyword>
<dbReference type="InterPro" id="IPR036650">
    <property type="entry name" value="CAT_RNA-bd_dom_sf"/>
</dbReference>
<dbReference type="SUPFAM" id="SSF50151">
    <property type="entry name" value="SacY-like RNA-binding domain"/>
    <property type="match status" value="1"/>
</dbReference>
<name>K6WV55_9MICO</name>
<proteinExistence type="predicted"/>
<comment type="caution">
    <text evidence="3">The sequence shown here is derived from an EMBL/GenBank/DDBJ whole genome shotgun (WGS) entry which is preliminary data.</text>
</comment>
<dbReference type="InterPro" id="IPR050661">
    <property type="entry name" value="BglG_antiterminators"/>
</dbReference>
<feature type="domain" description="PRD" evidence="2">
    <location>
        <begin position="65"/>
        <end position="170"/>
    </location>
</feature>
<sequence length="280" mass="30349">MKVVRALNNNAVLAQDEAGGRVVLMGRGIGFGSRLGDAVDAAAVTHRFVPDVTHPIGTLTNLVDELPLEVAQAAAAITHAAGERLRVTPSQGLLLCVADHLRFALIRLERGGLGAYPLQWEVAQLYPDELSVGQSAVDIASRELGVELPREEAVAFALHFVNAAFATEDLERTVAMTQRIKLILVVVRAALGMDVDDESMSTARFVTHLRYLFVRISSGRQIAEAPELLGLAVERTHPLAHRTALRVAEIFELDSTALTADEVTYLALHIARLARERQTA</sequence>
<dbReference type="EMBL" id="BAHD01000030">
    <property type="protein sequence ID" value="GAB95987.1"/>
    <property type="molecule type" value="Genomic_DNA"/>
</dbReference>
<dbReference type="Pfam" id="PF03123">
    <property type="entry name" value="CAT_RBD"/>
    <property type="match status" value="1"/>
</dbReference>
<dbReference type="InterPro" id="IPR036634">
    <property type="entry name" value="PRD_sf"/>
</dbReference>
<reference evidence="3 4" key="1">
    <citation type="submission" date="2012-08" db="EMBL/GenBank/DDBJ databases">
        <title>Whole genome shotgun sequence of Kineosphaera limosa NBRC 100340.</title>
        <authorList>
            <person name="Yoshida I."/>
            <person name="Isaki S."/>
            <person name="Hosoyama A."/>
            <person name="Tsuchikane K."/>
            <person name="Katsumata H."/>
            <person name="Ando Y."/>
            <person name="Ohji S."/>
            <person name="Hamada M."/>
            <person name="Tamura T."/>
            <person name="Yamazoe A."/>
            <person name="Yamazaki S."/>
            <person name="Fujita N."/>
        </authorList>
    </citation>
    <scope>NUCLEOTIDE SEQUENCE [LARGE SCALE GENOMIC DNA]</scope>
    <source>
        <strain evidence="3 4">NBRC 100340</strain>
    </source>
</reference>
<dbReference type="Pfam" id="PF00874">
    <property type="entry name" value="PRD"/>
    <property type="match status" value="2"/>
</dbReference>
<dbReference type="SMART" id="SM01061">
    <property type="entry name" value="CAT_RBD"/>
    <property type="match status" value="1"/>
</dbReference>
<dbReference type="RefSeq" id="WP_006592519.1">
    <property type="nucleotide sequence ID" value="NZ_BAHD01000030.1"/>
</dbReference>
<dbReference type="GO" id="GO:0003723">
    <property type="term" value="F:RNA binding"/>
    <property type="evidence" value="ECO:0007669"/>
    <property type="project" value="InterPro"/>
</dbReference>
<dbReference type="InterPro" id="IPR004341">
    <property type="entry name" value="CAT_RNA-bd_dom"/>
</dbReference>
<dbReference type="PROSITE" id="PS51372">
    <property type="entry name" value="PRD_2"/>
    <property type="match status" value="2"/>
</dbReference>
<dbReference type="eggNOG" id="COG3711">
    <property type="taxonomic scope" value="Bacteria"/>
</dbReference>
<dbReference type="GO" id="GO:0006355">
    <property type="term" value="P:regulation of DNA-templated transcription"/>
    <property type="evidence" value="ECO:0007669"/>
    <property type="project" value="InterPro"/>
</dbReference>
<dbReference type="SUPFAM" id="SSF63520">
    <property type="entry name" value="PTS-regulatory domain, PRD"/>
    <property type="match status" value="2"/>
</dbReference>
<dbReference type="PANTHER" id="PTHR30185:SF15">
    <property type="entry name" value="CRYPTIC BETA-GLUCOSIDE BGL OPERON ANTITERMINATOR"/>
    <property type="match status" value="1"/>
</dbReference>
<organism evidence="3 4">
    <name type="scientific">Kineosphaera limosa NBRC 100340</name>
    <dbReference type="NCBI Taxonomy" id="1184609"/>
    <lineage>
        <taxon>Bacteria</taxon>
        <taxon>Bacillati</taxon>
        <taxon>Actinomycetota</taxon>
        <taxon>Actinomycetes</taxon>
        <taxon>Micrococcales</taxon>
        <taxon>Dermatophilaceae</taxon>
        <taxon>Kineosphaera</taxon>
    </lineage>
</organism>
<evidence type="ECO:0000256" key="1">
    <source>
        <dbReference type="ARBA" id="ARBA00022737"/>
    </source>
</evidence>
<dbReference type="STRING" id="1184609.KILIM_030_00290"/>
<gene>
    <name evidence="3" type="primary">bglG</name>
    <name evidence="3" type="ORF">KILIM_030_00290</name>
</gene>
<dbReference type="Gene3D" id="2.30.24.10">
    <property type="entry name" value="CAT RNA-binding domain"/>
    <property type="match status" value="1"/>
</dbReference>
<dbReference type="AlphaFoldDB" id="K6WV55"/>
<dbReference type="Proteomes" id="UP000008366">
    <property type="component" value="Unassembled WGS sequence"/>
</dbReference>
<protein>
    <submittedName>
        <fullName evidence="3">Beta-glucoside operon transcriptional antiterminator</fullName>
    </submittedName>
</protein>
<keyword evidence="4" id="KW-1185">Reference proteome</keyword>
<accession>K6WV55</accession>
<evidence type="ECO:0000259" key="2">
    <source>
        <dbReference type="PROSITE" id="PS51372"/>
    </source>
</evidence>
<dbReference type="OrthoDB" id="9813552at2"/>
<evidence type="ECO:0000313" key="3">
    <source>
        <dbReference type="EMBL" id="GAB95987.1"/>
    </source>
</evidence>